<reference evidence="2 3" key="1">
    <citation type="submission" date="2019-04" db="EMBL/GenBank/DDBJ databases">
        <title>Draft genome sequences of Streptomyces avermitilis NBRC 14893.</title>
        <authorList>
            <person name="Komaki H."/>
            <person name="Tamura T."/>
            <person name="Hosoyama A."/>
        </authorList>
    </citation>
    <scope>NUCLEOTIDE SEQUENCE [LARGE SCALE GENOMIC DNA]</scope>
    <source>
        <strain evidence="2 3">NBRC 14893</strain>
    </source>
</reference>
<organism evidence="2 3">
    <name type="scientific">Streptomyces avermitilis</name>
    <dbReference type="NCBI Taxonomy" id="33903"/>
    <lineage>
        <taxon>Bacteria</taxon>
        <taxon>Bacillati</taxon>
        <taxon>Actinomycetota</taxon>
        <taxon>Actinomycetes</taxon>
        <taxon>Kitasatosporales</taxon>
        <taxon>Streptomycetaceae</taxon>
        <taxon>Streptomyces</taxon>
    </lineage>
</organism>
<name>A0A4D4LPH7_STRAX</name>
<evidence type="ECO:0000313" key="2">
    <source>
        <dbReference type="EMBL" id="GDY63182.1"/>
    </source>
</evidence>
<evidence type="ECO:0000313" key="3">
    <source>
        <dbReference type="Proteomes" id="UP000302139"/>
    </source>
</evidence>
<feature type="compositionally biased region" description="Low complexity" evidence="1">
    <location>
        <begin position="238"/>
        <end position="249"/>
    </location>
</feature>
<feature type="region of interest" description="Disordered" evidence="1">
    <location>
        <begin position="217"/>
        <end position="249"/>
    </location>
</feature>
<feature type="region of interest" description="Disordered" evidence="1">
    <location>
        <begin position="155"/>
        <end position="187"/>
    </location>
</feature>
<feature type="compositionally biased region" description="Gly residues" evidence="1">
    <location>
        <begin position="160"/>
        <end position="172"/>
    </location>
</feature>
<comment type="caution">
    <text evidence="2">The sequence shown here is derived from an EMBL/GenBank/DDBJ whole genome shotgun (WGS) entry which is preliminary data.</text>
</comment>
<sequence>MPAQPVDPVDPLDPVDSPDSADAPDSTDPADPADSSDHLDLLDPLDLLAEREEVLEELSGLPADDPEVPRLCAYAGELSIRLHMLRQEPEDLELAAEAFGHAFARPGTDAEWHSWRIMYGHVRACQFDAEPSPELLDECLALVAEGLAGLPTGDELGGAHELGGTGGTGVTGEPGVTDEAGEPDESHDTYEAVRGLGLRLLAAGTKVRCLDCPRMPRPRSAPGCSKRPCAATRRRTSTWRPVTRTTPPT</sequence>
<dbReference type="AlphaFoldDB" id="A0A4D4LPH7"/>
<dbReference type="EMBL" id="BJHX01000001">
    <property type="protein sequence ID" value="GDY63182.1"/>
    <property type="molecule type" value="Genomic_DNA"/>
</dbReference>
<feature type="compositionally biased region" description="Low complexity" evidence="1">
    <location>
        <begin position="1"/>
        <end position="33"/>
    </location>
</feature>
<feature type="region of interest" description="Disordered" evidence="1">
    <location>
        <begin position="1"/>
        <end position="40"/>
    </location>
</feature>
<evidence type="ECO:0000256" key="1">
    <source>
        <dbReference type="SAM" id="MobiDB-lite"/>
    </source>
</evidence>
<accession>A0A4D4LPH7</accession>
<protein>
    <submittedName>
        <fullName evidence="2">Uncharacterized protein</fullName>
    </submittedName>
</protein>
<proteinExistence type="predicted"/>
<gene>
    <name evidence="2" type="ORF">SAV14893_025750</name>
</gene>
<dbReference type="Proteomes" id="UP000302139">
    <property type="component" value="Unassembled WGS sequence"/>
</dbReference>